<sequence>MLATDKEAVICDLAEYYHIYNYKDMPPFLVAIFCKGLSDDSRIKLKMSKQKVKLDTILLASIVDRLTLLVWFKTKDGQKGRNQPKLLIDSINKSVKEKEVLIFDTSEEFEKMKNRILKEGG</sequence>
<name>U2S4V7_9BACL</name>
<dbReference type="HOGENOM" id="CLU_2014000_0_0_9"/>
<evidence type="ECO:0008006" key="3">
    <source>
        <dbReference type="Google" id="ProtNLM"/>
    </source>
</evidence>
<dbReference type="Proteomes" id="UP000016637">
    <property type="component" value="Unassembled WGS sequence"/>
</dbReference>
<dbReference type="Pfam" id="PF17318">
    <property type="entry name" value="DUF5361"/>
    <property type="match status" value="1"/>
</dbReference>
<dbReference type="RefSeq" id="WP_021753581.1">
    <property type="nucleotide sequence ID" value="NZ_KI271873.1"/>
</dbReference>
<comment type="caution">
    <text evidence="1">The sequence shown here is derived from an EMBL/GenBank/DDBJ whole genome shotgun (WGS) entry which is preliminary data.</text>
</comment>
<accession>U2S4V7</accession>
<evidence type="ECO:0000313" key="1">
    <source>
        <dbReference type="EMBL" id="ERK57822.1"/>
    </source>
</evidence>
<evidence type="ECO:0000313" key="2">
    <source>
        <dbReference type="Proteomes" id="UP000016637"/>
    </source>
</evidence>
<proteinExistence type="predicted"/>
<organism evidence="1 2">
    <name type="scientific">Gemella bergeri ATCC 700627</name>
    <dbReference type="NCBI Taxonomy" id="1321820"/>
    <lineage>
        <taxon>Bacteria</taxon>
        <taxon>Bacillati</taxon>
        <taxon>Bacillota</taxon>
        <taxon>Bacilli</taxon>
        <taxon>Bacillales</taxon>
        <taxon>Gemellaceae</taxon>
        <taxon>Gemella</taxon>
    </lineage>
</organism>
<gene>
    <name evidence="1" type="ORF">HMPREF1983_00925</name>
</gene>
<dbReference type="eggNOG" id="ENOG50330WF">
    <property type="taxonomic scope" value="Bacteria"/>
</dbReference>
<dbReference type="PATRIC" id="fig|1321820.3.peg.899"/>
<reference evidence="1 2" key="1">
    <citation type="submission" date="2013-08" db="EMBL/GenBank/DDBJ databases">
        <authorList>
            <person name="Weinstock G."/>
            <person name="Sodergren E."/>
            <person name="Wylie T."/>
            <person name="Fulton L."/>
            <person name="Fulton R."/>
            <person name="Fronick C."/>
            <person name="O'Laughlin M."/>
            <person name="Godfrey J."/>
            <person name="Miner T."/>
            <person name="Herter B."/>
            <person name="Appelbaum E."/>
            <person name="Cordes M."/>
            <person name="Lek S."/>
            <person name="Wollam A."/>
            <person name="Pepin K.H."/>
            <person name="Palsikar V.B."/>
            <person name="Mitreva M."/>
            <person name="Wilson R.K."/>
        </authorList>
    </citation>
    <scope>NUCLEOTIDE SEQUENCE [LARGE SCALE GENOMIC DNA]</scope>
    <source>
        <strain evidence="1 2">ATCC 700627</strain>
    </source>
</reference>
<keyword evidence="2" id="KW-1185">Reference proteome</keyword>
<dbReference type="EMBL" id="AWVP01000059">
    <property type="protein sequence ID" value="ERK57822.1"/>
    <property type="molecule type" value="Genomic_DNA"/>
</dbReference>
<protein>
    <recommendedName>
        <fullName evidence="3">Phage protein</fullName>
    </recommendedName>
</protein>
<dbReference type="InterPro" id="IPR035286">
    <property type="entry name" value="DUF5361"/>
</dbReference>
<dbReference type="AlphaFoldDB" id="U2S4V7"/>